<keyword evidence="3" id="KW-0540">Nuclease</keyword>
<feature type="domain" description="Type VII secretion system protein EssD-like" evidence="2">
    <location>
        <begin position="6"/>
        <end position="137"/>
    </location>
</feature>
<dbReference type="Proteomes" id="UP000823886">
    <property type="component" value="Unassembled WGS sequence"/>
</dbReference>
<keyword evidence="3" id="KW-0378">Hydrolase</keyword>
<comment type="caution">
    <text evidence="3">The sequence shown here is derived from an EMBL/GenBank/DDBJ whole genome shotgun (WGS) entry which is preliminary data.</text>
</comment>
<reference evidence="3" key="2">
    <citation type="submission" date="2021-04" db="EMBL/GenBank/DDBJ databases">
        <authorList>
            <person name="Gilroy R."/>
        </authorList>
    </citation>
    <scope>NUCLEOTIDE SEQUENCE</scope>
    <source>
        <strain evidence="3">ChiBcec2-3848</strain>
    </source>
</reference>
<organism evidence="3 4">
    <name type="scientific">Candidatus Blautia merdavium</name>
    <dbReference type="NCBI Taxonomy" id="2838494"/>
    <lineage>
        <taxon>Bacteria</taxon>
        <taxon>Bacillati</taxon>
        <taxon>Bacillota</taxon>
        <taxon>Clostridia</taxon>
        <taxon>Lachnospirales</taxon>
        <taxon>Lachnospiraceae</taxon>
        <taxon>Blautia</taxon>
    </lineage>
</organism>
<protein>
    <submittedName>
        <fullName evidence="3">DNA/RNA non-specific endonuclease</fullName>
    </submittedName>
</protein>
<dbReference type="Gene3D" id="3.40.10.10">
    <property type="entry name" value="DNA Methylphosphotriester Repair Domain"/>
    <property type="match status" value="1"/>
</dbReference>
<sequence>EQLEDTTSYESYSELDELDRCGTAEANIGQDLMPTQERESISQVKPSGWLNKKYDQIDGGYLYNRCHLIGYQLTGENANEKNLITGTRYMNTEGMLPFENQVADYVEETGNHVLYRVTPVYEGDDLVASGVQMEAESVEDQGEGISFNVYVYNIQPGVEINYTTGDSYWEGEWAVDLSEEQEQTYILNTNTHKYHKPSCPSAEKMKEENKETYTGTGAELQAEGYEPCGSCKP</sequence>
<evidence type="ECO:0000313" key="3">
    <source>
        <dbReference type="EMBL" id="HJC62217.1"/>
    </source>
</evidence>
<evidence type="ECO:0000259" key="2">
    <source>
        <dbReference type="Pfam" id="PF13930"/>
    </source>
</evidence>
<dbReference type="AlphaFoldDB" id="A0A9D2TBB4"/>
<keyword evidence="3" id="KW-0255">Endonuclease</keyword>
<evidence type="ECO:0000256" key="1">
    <source>
        <dbReference type="SAM" id="MobiDB-lite"/>
    </source>
</evidence>
<name>A0A9D2TBB4_9FIRM</name>
<dbReference type="InterPro" id="IPR035451">
    <property type="entry name" value="Ada-like_dom_sf"/>
</dbReference>
<dbReference type="SUPFAM" id="SSF57884">
    <property type="entry name" value="Ada DNA repair protein, N-terminal domain (N-Ada 10)"/>
    <property type="match status" value="1"/>
</dbReference>
<accession>A0A9D2TBB4</accession>
<dbReference type="InterPro" id="IPR044929">
    <property type="entry name" value="DNA/RNA_non-sp_Endonuclease_sf"/>
</dbReference>
<dbReference type="Gene3D" id="3.40.570.10">
    <property type="entry name" value="Extracellular Endonuclease, subunit A"/>
    <property type="match status" value="1"/>
</dbReference>
<reference evidence="3" key="1">
    <citation type="journal article" date="2021" name="PeerJ">
        <title>Extensive microbial diversity within the chicken gut microbiome revealed by metagenomics and culture.</title>
        <authorList>
            <person name="Gilroy R."/>
            <person name="Ravi A."/>
            <person name="Getino M."/>
            <person name="Pursley I."/>
            <person name="Horton D.L."/>
            <person name="Alikhan N.F."/>
            <person name="Baker D."/>
            <person name="Gharbi K."/>
            <person name="Hall N."/>
            <person name="Watson M."/>
            <person name="Adriaenssens E.M."/>
            <person name="Foster-Nyarko E."/>
            <person name="Jarju S."/>
            <person name="Secka A."/>
            <person name="Antonio M."/>
            <person name="Oren A."/>
            <person name="Chaudhuri R.R."/>
            <person name="La Ragione R."/>
            <person name="Hildebrand F."/>
            <person name="Pallen M.J."/>
        </authorList>
    </citation>
    <scope>NUCLEOTIDE SEQUENCE</scope>
    <source>
        <strain evidence="3">ChiBcec2-3848</strain>
    </source>
</reference>
<gene>
    <name evidence="3" type="ORF">H9753_01175</name>
</gene>
<dbReference type="GO" id="GO:0004519">
    <property type="term" value="F:endonuclease activity"/>
    <property type="evidence" value="ECO:0007669"/>
    <property type="project" value="UniProtKB-KW"/>
</dbReference>
<proteinExistence type="predicted"/>
<dbReference type="Pfam" id="PF13930">
    <property type="entry name" value="Endonuclea_NS_2"/>
    <property type="match status" value="1"/>
</dbReference>
<dbReference type="EMBL" id="DWVZ01000012">
    <property type="protein sequence ID" value="HJC62217.1"/>
    <property type="molecule type" value="Genomic_DNA"/>
</dbReference>
<evidence type="ECO:0000313" key="4">
    <source>
        <dbReference type="Proteomes" id="UP000823886"/>
    </source>
</evidence>
<feature type="non-terminal residue" evidence="3">
    <location>
        <position position="1"/>
    </location>
</feature>
<feature type="region of interest" description="Disordered" evidence="1">
    <location>
        <begin position="197"/>
        <end position="233"/>
    </location>
</feature>
<dbReference type="InterPro" id="IPR044927">
    <property type="entry name" value="Endonuclea_NS_2"/>
</dbReference>